<dbReference type="STRING" id="65357.A0A024GTZ4"/>
<sequence>MEVLYVHKNKQYKLYDGQTIALLFNCAERVLLEYLVEASRRNSTIHTILQGLHTNGNYHPIDELDVKRECNILKQSLTEAAQWVLRAPQSGEASKLDEYQVSQQIHLDAKFSCSESFRVMVTMGYGLGLVHPIPHNSLNEIYSSSGKAPLRLYSTCLVARKTQRIRDHAAIEFIRSFYLALATGKSTNTERAKLEETQKIEEKNDYKPVFATGDSKGDFHMLEHVLNKGGFALIIQKKENVDGELMKLIGIPDFKERIHIQRINSKNGATWAKENETEISHHTHQKGYLQQYFVTKGFCCKWQKQDVGDPHEALKVPRNDSEQKSIIQCIMTGMVTKKKIQDKFRFYDLPN</sequence>
<dbReference type="OrthoDB" id="192148at2759"/>
<gene>
    <name evidence="1" type="ORF">BN9_119230</name>
</gene>
<dbReference type="InParanoid" id="A0A024GTZ4"/>
<name>A0A024GTZ4_9STRA</name>
<proteinExistence type="predicted"/>
<accession>A0A024GTZ4</accession>
<dbReference type="EMBL" id="CAIX01000439">
    <property type="protein sequence ID" value="CCI50275.1"/>
    <property type="molecule type" value="Genomic_DNA"/>
</dbReference>
<evidence type="ECO:0000313" key="2">
    <source>
        <dbReference type="Proteomes" id="UP000053237"/>
    </source>
</evidence>
<dbReference type="InterPro" id="IPR023214">
    <property type="entry name" value="HAD_sf"/>
</dbReference>
<dbReference type="AlphaFoldDB" id="A0A024GTZ4"/>
<reference evidence="1 2" key="1">
    <citation type="submission" date="2012-05" db="EMBL/GenBank/DDBJ databases">
        <title>Recombination and specialization in a pathogen metapopulation.</title>
        <authorList>
            <person name="Gardiner A."/>
            <person name="Kemen E."/>
            <person name="Schultz-Larsen T."/>
            <person name="MacLean D."/>
            <person name="Van Oosterhout C."/>
            <person name="Jones J.D.G."/>
        </authorList>
    </citation>
    <scope>NUCLEOTIDE SEQUENCE [LARGE SCALE GENOMIC DNA]</scope>
    <source>
        <strain evidence="1 2">Ac Nc2</strain>
    </source>
</reference>
<evidence type="ECO:0000313" key="1">
    <source>
        <dbReference type="EMBL" id="CCI50275.1"/>
    </source>
</evidence>
<protein>
    <submittedName>
        <fullName evidence="1">Uncharacterized protein</fullName>
    </submittedName>
</protein>
<comment type="caution">
    <text evidence="1">The sequence shown here is derived from an EMBL/GenBank/DDBJ whole genome shotgun (WGS) entry which is preliminary data.</text>
</comment>
<organism evidence="1 2">
    <name type="scientific">Albugo candida</name>
    <dbReference type="NCBI Taxonomy" id="65357"/>
    <lineage>
        <taxon>Eukaryota</taxon>
        <taxon>Sar</taxon>
        <taxon>Stramenopiles</taxon>
        <taxon>Oomycota</taxon>
        <taxon>Peronosporomycetes</taxon>
        <taxon>Albuginales</taxon>
        <taxon>Albuginaceae</taxon>
        <taxon>Albugo</taxon>
    </lineage>
</organism>
<keyword evidence="2" id="KW-1185">Reference proteome</keyword>
<dbReference type="Proteomes" id="UP000053237">
    <property type="component" value="Unassembled WGS sequence"/>
</dbReference>
<dbReference type="Gene3D" id="3.40.50.1000">
    <property type="entry name" value="HAD superfamily/HAD-like"/>
    <property type="match status" value="1"/>
</dbReference>